<reference evidence="3" key="1">
    <citation type="submission" date="2015-06" db="EMBL/GenBank/DDBJ databases">
        <title>Expansion of signal transduction pathways in fungi by whole-genome duplication.</title>
        <authorList>
            <consortium name="DOE Joint Genome Institute"/>
            <person name="Corrochano L.M."/>
            <person name="Kuo A."/>
            <person name="Marcet-Houben M."/>
            <person name="Polaino S."/>
            <person name="Salamov A."/>
            <person name="Villalobos J.M."/>
            <person name="Alvarez M.I."/>
            <person name="Avalos J."/>
            <person name="Benito E.P."/>
            <person name="Benoit I."/>
            <person name="Burger G."/>
            <person name="Camino L.P."/>
            <person name="Canovas D."/>
            <person name="Cerda-Olmedo E."/>
            <person name="Cheng J.-F."/>
            <person name="Dominguez A."/>
            <person name="Elias M."/>
            <person name="Eslava A.P."/>
            <person name="Glaser F."/>
            <person name="Grimwood J."/>
            <person name="Gutierrez G."/>
            <person name="Heitman J."/>
            <person name="Henrissat B."/>
            <person name="Iturriaga E.A."/>
            <person name="Lang B.F."/>
            <person name="Lavin J.L."/>
            <person name="Lee S."/>
            <person name="Li W."/>
            <person name="Lindquist E."/>
            <person name="Lopez-Garcia S."/>
            <person name="Luque E.M."/>
            <person name="Marcos A.T."/>
            <person name="Martin J."/>
            <person name="McCluskey K."/>
            <person name="Medina H.R."/>
            <person name="Miralles-Duran A."/>
            <person name="Miyazaki A."/>
            <person name="Munoz-Torres E."/>
            <person name="Oguiza J.A."/>
            <person name="Ohm R."/>
            <person name="Olmedo M."/>
            <person name="Orejas M."/>
            <person name="Ortiz-Castellanos L."/>
            <person name="Pisabarro A.G."/>
            <person name="Rodriguez-Romero J."/>
            <person name="Ruiz-Herrera J."/>
            <person name="Ruiz-Vazquez R."/>
            <person name="Sanz C."/>
            <person name="Schackwitz W."/>
            <person name="Schmutz J."/>
            <person name="Shahriari M."/>
            <person name="Shelest E."/>
            <person name="Silva-Franco F."/>
            <person name="Soanes D."/>
            <person name="Syed K."/>
            <person name="Tagua V.G."/>
            <person name="Talbot N.J."/>
            <person name="Thon M."/>
            <person name="De vries R.P."/>
            <person name="Wiebenga A."/>
            <person name="Yadav J.S."/>
            <person name="Braun E.L."/>
            <person name="Baker S."/>
            <person name="Garre V."/>
            <person name="Horwitz B."/>
            <person name="Torres-Martinez S."/>
            <person name="Idnurm A."/>
            <person name="Herrera-Estrella A."/>
            <person name="Gabaldon T."/>
            <person name="Grigoriev I.V."/>
        </authorList>
    </citation>
    <scope>NUCLEOTIDE SEQUENCE [LARGE SCALE GENOMIC DNA]</scope>
    <source>
        <strain evidence="3">NRRL 1555(-)</strain>
    </source>
</reference>
<sequence length="246" mass="27615">MSAPVCGFPPPKHNVIVDFIPLADKSLDSDWEFLSDLGISRLSLSPIFCPDWASLDSTHCLSLLYVPPEVPKEMKAEILSDTTSSKVVWLLFVYGFLIVDIFVSYPKQKMNTNTSATRISGSDSAISATDYMDKRNQEVITSPNMAFLNAVLNQDIGRAKENDFEAFMAPGSMHTISNSVDVEFNNDYTETNEAEYNDSDNSNDYSYVNINTLAIKSDFVTENVNQESHLPFYEPNTVRGKKDHFF</sequence>
<dbReference type="VEuPathDB" id="FungiDB:PHYBLDRAFT_144818"/>
<accession>A0A162NHR6</accession>
<organism evidence="2 3">
    <name type="scientific">Phycomyces blakesleeanus (strain ATCC 8743b / DSM 1359 / FGSC 10004 / NBRC 33097 / NRRL 1555)</name>
    <dbReference type="NCBI Taxonomy" id="763407"/>
    <lineage>
        <taxon>Eukaryota</taxon>
        <taxon>Fungi</taxon>
        <taxon>Fungi incertae sedis</taxon>
        <taxon>Mucoromycota</taxon>
        <taxon>Mucoromycotina</taxon>
        <taxon>Mucoromycetes</taxon>
        <taxon>Mucorales</taxon>
        <taxon>Phycomycetaceae</taxon>
        <taxon>Phycomyces</taxon>
    </lineage>
</organism>
<keyword evidence="1" id="KW-1133">Transmembrane helix</keyword>
<keyword evidence="1" id="KW-0812">Transmembrane</keyword>
<dbReference type="RefSeq" id="XP_018292408.1">
    <property type="nucleotide sequence ID" value="XM_018431302.1"/>
</dbReference>
<evidence type="ECO:0000256" key="1">
    <source>
        <dbReference type="SAM" id="Phobius"/>
    </source>
</evidence>
<evidence type="ECO:0000313" key="2">
    <source>
        <dbReference type="EMBL" id="OAD74368.1"/>
    </source>
</evidence>
<protein>
    <submittedName>
        <fullName evidence="2">Uncharacterized protein</fullName>
    </submittedName>
</protein>
<keyword evidence="3" id="KW-1185">Reference proteome</keyword>
<keyword evidence="1" id="KW-0472">Membrane</keyword>
<feature type="transmembrane region" description="Helical" evidence="1">
    <location>
        <begin position="87"/>
        <end position="105"/>
    </location>
</feature>
<evidence type="ECO:0000313" key="3">
    <source>
        <dbReference type="Proteomes" id="UP000077315"/>
    </source>
</evidence>
<dbReference type="GeneID" id="28992208"/>
<dbReference type="EMBL" id="KV440979">
    <property type="protein sequence ID" value="OAD74368.1"/>
    <property type="molecule type" value="Genomic_DNA"/>
</dbReference>
<gene>
    <name evidence="2" type="ORF">PHYBLDRAFT_144818</name>
</gene>
<dbReference type="InParanoid" id="A0A162NHR6"/>
<dbReference type="AlphaFoldDB" id="A0A162NHR6"/>
<dbReference type="Proteomes" id="UP000077315">
    <property type="component" value="Unassembled WGS sequence"/>
</dbReference>
<name>A0A162NHR6_PHYB8</name>
<proteinExistence type="predicted"/>